<accession>A0A0E0DSR4</accession>
<reference evidence="2" key="1">
    <citation type="submission" date="2015-04" db="UniProtKB">
        <authorList>
            <consortium name="EnsemblPlants"/>
        </authorList>
    </citation>
    <scope>IDENTIFICATION</scope>
</reference>
<evidence type="ECO:0000256" key="1">
    <source>
        <dbReference type="SAM" id="MobiDB-lite"/>
    </source>
</evidence>
<feature type="region of interest" description="Disordered" evidence="1">
    <location>
        <begin position="175"/>
        <end position="202"/>
    </location>
</feature>
<dbReference type="AlphaFoldDB" id="A0A0E0DSR4"/>
<dbReference type="EnsemblPlants" id="OMERI05G17330.1">
    <property type="protein sequence ID" value="OMERI05G17330.1"/>
    <property type="gene ID" value="OMERI05G17330"/>
</dbReference>
<dbReference type="HOGENOM" id="CLU_1356569_0_0_1"/>
<dbReference type="Gramene" id="OMERI05G17330.1">
    <property type="protein sequence ID" value="OMERI05G17330.1"/>
    <property type="gene ID" value="OMERI05G17330"/>
</dbReference>
<proteinExistence type="predicted"/>
<keyword evidence="3" id="KW-1185">Reference proteome</keyword>
<reference evidence="2" key="2">
    <citation type="submission" date="2018-05" db="EMBL/GenBank/DDBJ databases">
        <title>OmerRS3 (Oryza meridionalis Reference Sequence Version 3).</title>
        <authorList>
            <person name="Zhang J."/>
            <person name="Kudrna D."/>
            <person name="Lee S."/>
            <person name="Talag J."/>
            <person name="Welchert J."/>
            <person name="Wing R.A."/>
        </authorList>
    </citation>
    <scope>NUCLEOTIDE SEQUENCE [LARGE SCALE GENOMIC DNA]</scope>
    <source>
        <strain evidence="2">cv. OR44</strain>
    </source>
</reference>
<evidence type="ECO:0000313" key="3">
    <source>
        <dbReference type="Proteomes" id="UP000008021"/>
    </source>
</evidence>
<organism evidence="2">
    <name type="scientific">Oryza meridionalis</name>
    <dbReference type="NCBI Taxonomy" id="40149"/>
    <lineage>
        <taxon>Eukaryota</taxon>
        <taxon>Viridiplantae</taxon>
        <taxon>Streptophyta</taxon>
        <taxon>Embryophyta</taxon>
        <taxon>Tracheophyta</taxon>
        <taxon>Spermatophyta</taxon>
        <taxon>Magnoliopsida</taxon>
        <taxon>Liliopsida</taxon>
        <taxon>Poales</taxon>
        <taxon>Poaceae</taxon>
        <taxon>BOP clade</taxon>
        <taxon>Oryzoideae</taxon>
        <taxon>Oryzeae</taxon>
        <taxon>Oryzinae</taxon>
        <taxon>Oryza</taxon>
    </lineage>
</organism>
<sequence>MGPDQLVTSSRTAACYSGCVASISSVHNSASAVVSFPSAAALASFPASSSDNRSVVVSSSCRRRDSMMSSKSASILRPSFHASCGADIEEAGERDADETRTWSGTASPAALWKTVAAATAMLKLALAMISAAFQTTPFSMSMQLCPNATMSLHSPSIFNVVSSITDRVLHHQQQAGATMQRWRAHSSPSAMTRPLPNMGMRS</sequence>
<name>A0A0E0DSR4_9ORYZ</name>
<evidence type="ECO:0000313" key="2">
    <source>
        <dbReference type="EnsemblPlants" id="OMERI05G17330.1"/>
    </source>
</evidence>
<dbReference type="Proteomes" id="UP000008021">
    <property type="component" value="Chromosome 5"/>
</dbReference>
<protein>
    <submittedName>
        <fullName evidence="2">Uncharacterized protein</fullName>
    </submittedName>
</protein>